<dbReference type="InterPro" id="IPR036291">
    <property type="entry name" value="NAD(P)-bd_dom_sf"/>
</dbReference>
<dbReference type="EMBL" id="LHPG02000005">
    <property type="protein sequence ID" value="PRW58282.1"/>
    <property type="molecule type" value="Genomic_DNA"/>
</dbReference>
<evidence type="ECO:0000313" key="4">
    <source>
        <dbReference type="Proteomes" id="UP000239899"/>
    </source>
</evidence>
<organism evidence="3 4">
    <name type="scientific">Chlorella sorokiniana</name>
    <name type="common">Freshwater green alga</name>
    <dbReference type="NCBI Taxonomy" id="3076"/>
    <lineage>
        <taxon>Eukaryota</taxon>
        <taxon>Viridiplantae</taxon>
        <taxon>Chlorophyta</taxon>
        <taxon>core chlorophytes</taxon>
        <taxon>Trebouxiophyceae</taxon>
        <taxon>Chlorellales</taxon>
        <taxon>Chlorellaceae</taxon>
        <taxon>Chlorella clade</taxon>
        <taxon>Chlorella</taxon>
    </lineage>
</organism>
<feature type="domain" description="Saccharopine dehydrogenase NADP binding" evidence="2">
    <location>
        <begin position="72"/>
        <end position="200"/>
    </location>
</feature>
<dbReference type="OrthoDB" id="10268090at2759"/>
<evidence type="ECO:0000256" key="1">
    <source>
        <dbReference type="SAM" id="MobiDB-lite"/>
    </source>
</evidence>
<dbReference type="Pfam" id="PF03435">
    <property type="entry name" value="Sacchrp_dh_NADP"/>
    <property type="match status" value="1"/>
</dbReference>
<comment type="caution">
    <text evidence="3">The sequence shown here is derived from an EMBL/GenBank/DDBJ whole genome shotgun (WGS) entry which is preliminary data.</text>
</comment>
<feature type="region of interest" description="Disordered" evidence="1">
    <location>
        <begin position="15"/>
        <end position="45"/>
    </location>
</feature>
<evidence type="ECO:0000313" key="3">
    <source>
        <dbReference type="EMBL" id="PRW58282.1"/>
    </source>
</evidence>
<dbReference type="SUPFAM" id="SSF51735">
    <property type="entry name" value="NAD(P)-binding Rossmann-fold domains"/>
    <property type="match status" value="1"/>
</dbReference>
<dbReference type="PANTHER" id="PTHR43796">
    <property type="entry name" value="CARBOXYNORSPERMIDINE SYNTHASE"/>
    <property type="match status" value="1"/>
</dbReference>
<evidence type="ECO:0000259" key="2">
    <source>
        <dbReference type="Pfam" id="PF03435"/>
    </source>
</evidence>
<sequence>MQACLCPAQPFVAAVGTQQTRPSHRQRSAAASPTGGEQPRRRRRSAALAAAAVPGAAAAAAEAPQITGAKNVVVLGGSGRVGSSTAAALAAALPSASLSLASREGDGEAFRAAVARRPELGAAKPLRCDVDDPASLAAALKGADLVIHTAGPFQRRSDCNVLEAAIAAGVPYMDVCDDTAYSQRAKALHQRAADAGVPAITTTGIYPGVSNVMAAHMIAINGKEYAADGSYAEQPGEGAARPKRLLYSYFTAGTGGAGPTIMETTLLLAGEEVIAYKDGQRQVLPPVSNRRVVDFGAGVGRKSVYLYNLPEVSSGHQVFGVPSVSARFGTAPDPWNWGMVAMARLAPKGMLQDRQQAQGVARLLDPLVRAVDGAVGEKVAMLVEVEYEDDKVAAGLYVHKYLSTAVGTCTAAFARCMLAGHTQPGVWFPEERGALRDRRALLAMASEGSSRLELNRTPWQIASEPLQLGFGIYLD</sequence>
<dbReference type="Gene3D" id="3.30.360.10">
    <property type="entry name" value="Dihydrodipicolinate Reductase, domain 2"/>
    <property type="match status" value="1"/>
</dbReference>
<name>A0A2P6TW45_CHLSO</name>
<dbReference type="Gene3D" id="3.40.50.720">
    <property type="entry name" value="NAD(P)-binding Rossmann-like Domain"/>
    <property type="match status" value="1"/>
</dbReference>
<keyword evidence="4" id="KW-1185">Reference proteome</keyword>
<accession>A0A2P6TW45</accession>
<reference evidence="3 4" key="1">
    <citation type="journal article" date="2018" name="Plant J.">
        <title>Genome sequences of Chlorella sorokiniana UTEX 1602 and Micractinium conductrix SAG 241.80: implications to maltose excretion by a green alga.</title>
        <authorList>
            <person name="Arriola M.B."/>
            <person name="Velmurugan N."/>
            <person name="Zhang Y."/>
            <person name="Plunkett M.H."/>
            <person name="Hondzo H."/>
            <person name="Barney B.M."/>
        </authorList>
    </citation>
    <scope>NUCLEOTIDE SEQUENCE [LARGE SCALE GENOMIC DNA]</scope>
    <source>
        <strain evidence="4">UTEX 1602</strain>
    </source>
</reference>
<dbReference type="PANTHER" id="PTHR43796:SF2">
    <property type="entry name" value="CARBOXYNORSPERMIDINE SYNTHASE"/>
    <property type="match status" value="1"/>
</dbReference>
<protein>
    <submittedName>
        <fullName evidence="3">Saccharopine dehydrogenase</fullName>
    </submittedName>
</protein>
<dbReference type="InterPro" id="IPR005097">
    <property type="entry name" value="Sacchrp_dh_NADP-bd"/>
</dbReference>
<dbReference type="STRING" id="3076.A0A2P6TW45"/>
<dbReference type="AlphaFoldDB" id="A0A2P6TW45"/>
<proteinExistence type="predicted"/>
<gene>
    <name evidence="3" type="ORF">C2E21_2797</name>
</gene>
<dbReference type="Proteomes" id="UP000239899">
    <property type="component" value="Unassembled WGS sequence"/>
</dbReference>